<keyword evidence="14" id="KW-1185">Reference proteome</keyword>
<proteinExistence type="inferred from homology"/>
<comment type="subunit">
    <text evidence="9">Associates with the 60S ribosomal subunit of the 80S translational complex.</text>
</comment>
<reference evidence="13" key="2">
    <citation type="submission" date="2014-02" db="EMBL/GenBank/DDBJ databases">
        <title>Complete DNA sequence of /Kuraishia capsulata/ illustrates novel genomic features among budding yeasts (/Saccharomycotina/).</title>
        <authorList>
            <person name="Morales L."/>
            <person name="Noel B."/>
            <person name="Porcel B."/>
            <person name="Marcet-Houben M."/>
            <person name="Hullo M-F."/>
            <person name="Sacerdot C."/>
            <person name="Tekaia F."/>
            <person name="Leh-Louis V."/>
            <person name="Despons L."/>
            <person name="Khanna V."/>
            <person name="Aury J-M."/>
            <person name="Barbe V."/>
            <person name="Couloux A."/>
            <person name="Labadie K."/>
            <person name="Pelletier E."/>
            <person name="Souciet J-L."/>
            <person name="Boekhout T."/>
            <person name="Gabaldon T."/>
            <person name="Wincker P."/>
            <person name="Dujon B."/>
        </authorList>
    </citation>
    <scope>NUCLEOTIDE SEQUENCE</scope>
    <source>
        <strain evidence="13">CBS 1993</strain>
    </source>
</reference>
<dbReference type="PRINTS" id="PR00599">
    <property type="entry name" value="MAPEPTIDASE"/>
</dbReference>
<feature type="binding site" evidence="9">
    <location>
        <position position="215"/>
    </location>
    <ligand>
        <name>Zn(2+)</name>
        <dbReference type="ChEBI" id="CHEBI:29105"/>
        <label>3</label>
    </ligand>
</feature>
<dbReference type="GO" id="GO:0022626">
    <property type="term" value="C:cytosolic ribosome"/>
    <property type="evidence" value="ECO:0007669"/>
    <property type="project" value="EnsemblFungi"/>
</dbReference>
<evidence type="ECO:0000256" key="6">
    <source>
        <dbReference type="ARBA" id="ARBA00022771"/>
    </source>
</evidence>
<dbReference type="GO" id="GO:0016485">
    <property type="term" value="P:protein processing"/>
    <property type="evidence" value="ECO:0007669"/>
    <property type="project" value="EnsemblFungi"/>
</dbReference>
<organism evidence="13 14">
    <name type="scientific">Kuraishia capsulata CBS 1993</name>
    <dbReference type="NCBI Taxonomy" id="1382522"/>
    <lineage>
        <taxon>Eukaryota</taxon>
        <taxon>Fungi</taxon>
        <taxon>Dikarya</taxon>
        <taxon>Ascomycota</taxon>
        <taxon>Saccharomycotina</taxon>
        <taxon>Pichiomycetes</taxon>
        <taxon>Pichiales</taxon>
        <taxon>Pichiaceae</taxon>
        <taxon>Kuraishia</taxon>
    </lineage>
</organism>
<comment type="cofactor">
    <cofactor evidence="11">
        <name>Co(2+)</name>
        <dbReference type="ChEBI" id="CHEBI:48828"/>
    </cofactor>
    <cofactor evidence="11">
        <name>Zn(2+)</name>
        <dbReference type="ChEBI" id="CHEBI:29105"/>
    </cofactor>
    <cofactor evidence="11">
        <name>Mn(2+)</name>
        <dbReference type="ChEBI" id="CHEBI:29035"/>
    </cofactor>
    <cofactor evidence="11">
        <name>Fe(2+)</name>
        <dbReference type="ChEBI" id="CHEBI:29033"/>
    </cofactor>
    <text evidence="11">Binds 2 divalent metal cations per subunit. Has a high-affinity and a low affinity metal-binding site. The true nature of the physiological cofactor is under debate. The enzyme is active with cobalt, zinc, manganese or divalent iron ions.</text>
</comment>
<accession>W6MMF6</accession>
<comment type="cofactor">
    <cofactor evidence="9">
        <name>Zn(2+)</name>
        <dbReference type="ChEBI" id="CHEBI:29105"/>
    </cofactor>
    <cofactor evidence="9">
        <name>Co(2+)</name>
        <dbReference type="ChEBI" id="CHEBI:48828"/>
    </cofactor>
    <cofactor evidence="9">
        <name>Mn(2+)</name>
        <dbReference type="ChEBI" id="CHEBI:29035"/>
    </cofactor>
    <cofactor evidence="9">
        <name>Fe(2+)</name>
        <dbReference type="ChEBI" id="CHEBI:29033"/>
    </cofactor>
    <text evidence="9">Binds 2 divalent metal cations per subunit. Has a high-affinity and a low affinity metal-binding site. The true nature of the physiological cofactor is under debate. The enzyme is active with zinc, cobalt, manganese or divalent iron ions. Has high activity with zinc; zinc cofactor is transferred into the active site region by the ZNG1 zinc chaperone.</text>
</comment>
<dbReference type="CDD" id="cd01086">
    <property type="entry name" value="MetAP1"/>
    <property type="match status" value="1"/>
</dbReference>
<feature type="binding site" evidence="9">
    <location>
        <position position="204"/>
    </location>
    <ligand>
        <name>Zn(2+)</name>
        <dbReference type="ChEBI" id="CHEBI:29105"/>
        <label>3</label>
    </ligand>
</feature>
<dbReference type="EMBL" id="HG793128">
    <property type="protein sequence ID" value="CDK27769.1"/>
    <property type="molecule type" value="Genomic_DNA"/>
</dbReference>
<dbReference type="AlphaFoldDB" id="W6MMF6"/>
<sequence length="374" mass="41488">MVEATLTFCCGPDCGKETTSTLKCPTCLKEGLNMVFCDQSCFRRNWAQHKNIHKKPDADSYDPFPKFSYAGNVKPAYPLTPRREVPAHIPRPDYAQNGKPVTEIKNDRTGKIKVLDEKEIKALRVVCALAREVIDIAAAAVKPGVTTDEIDEIVHNETIKRNAYPSPLNYWNYPKSVCTSVNEVICHGIPDKRPLQDGDIVNLDVTLYKNGFHADLNETYYVGEKATANKDLVNLVETTRESLELAISSVKPGLAIRQLGEIIEAHAKKNNVSVVRSYCGHGINTLFHCQPDIPHYAKNKAVGVCKPGIVFTIEPMLNMGTYRDNLWPDNWTSTTADGLPSAQFEHTLLVTEDGVEVLTSRNKKSPGGPVKRIA</sequence>
<dbReference type="InterPro" id="IPR001714">
    <property type="entry name" value="Pept_M24_MAP"/>
</dbReference>
<dbReference type="Gene3D" id="3.90.230.10">
    <property type="entry name" value="Creatinase/methionine aminopeptidase superfamily"/>
    <property type="match status" value="1"/>
</dbReference>
<dbReference type="GO" id="GO:0008270">
    <property type="term" value="F:zinc ion binding"/>
    <property type="evidence" value="ECO:0007669"/>
    <property type="project" value="UniProtKB-KW"/>
</dbReference>
<dbReference type="HOGENOM" id="CLU_015857_2_1_1"/>
<protein>
    <recommendedName>
        <fullName evidence="11">Methionine aminopeptidase</fullName>
        <ecNumber evidence="11">3.4.11.18</ecNumber>
    </recommendedName>
</protein>
<dbReference type="Proteomes" id="UP000019384">
    <property type="component" value="Unassembled WGS sequence"/>
</dbReference>
<dbReference type="GO" id="GO:0070006">
    <property type="term" value="F:metalloaminopeptidase activity"/>
    <property type="evidence" value="ECO:0007669"/>
    <property type="project" value="UniProtKB-UniRule"/>
</dbReference>
<evidence type="ECO:0000256" key="4">
    <source>
        <dbReference type="ARBA" id="ARBA00022670"/>
    </source>
</evidence>
<dbReference type="EC" id="3.4.11.18" evidence="11"/>
<dbReference type="InterPro" id="IPR036005">
    <property type="entry name" value="Creatinase/aminopeptidase-like"/>
</dbReference>
<keyword evidence="5 9" id="KW-0479">Metal-binding</keyword>
<dbReference type="GeneID" id="34521149"/>
<dbReference type="RefSeq" id="XP_022459761.1">
    <property type="nucleotide sequence ID" value="XM_022602193.1"/>
</dbReference>
<dbReference type="FunFam" id="3.90.230.10:FF:000010">
    <property type="entry name" value="Methionine aminopeptidase"/>
    <property type="match status" value="1"/>
</dbReference>
<evidence type="ECO:0000259" key="12">
    <source>
        <dbReference type="PROSITE" id="PS52013"/>
    </source>
</evidence>
<dbReference type="Pfam" id="PF00557">
    <property type="entry name" value="Peptidase_M24"/>
    <property type="match status" value="1"/>
</dbReference>
<keyword evidence="8" id="KW-0862">Zinc</keyword>
<feature type="binding site" evidence="9">
    <location>
        <position position="288"/>
    </location>
    <ligand>
        <name>a protein</name>
        <dbReference type="ChEBI" id="CHEBI:16541"/>
    </ligand>
    <ligandPart>
        <name>N-terminal L-methionine residue</name>
        <dbReference type="ChEBI" id="CHEBI:64731"/>
    </ligandPart>
</feature>
<dbReference type="Pfam" id="PF15801">
    <property type="entry name" value="zf-C6H2"/>
    <property type="match status" value="1"/>
</dbReference>
<dbReference type="NCBIfam" id="TIGR00500">
    <property type="entry name" value="met_pdase_I"/>
    <property type="match status" value="1"/>
</dbReference>
<dbReference type="GO" id="GO:0004239">
    <property type="term" value="F:initiator methionyl aminopeptidase activity"/>
    <property type="evidence" value="ECO:0007669"/>
    <property type="project" value="UniProtKB-UniRule"/>
</dbReference>
<dbReference type="PROSITE" id="PS00680">
    <property type="entry name" value="MAP_1"/>
    <property type="match status" value="1"/>
</dbReference>
<dbReference type="PROSITE" id="PS52013">
    <property type="entry name" value="ZF_C6H2"/>
    <property type="match status" value="1"/>
</dbReference>
<dbReference type="GO" id="GO:0003729">
    <property type="term" value="F:mRNA binding"/>
    <property type="evidence" value="ECO:0007669"/>
    <property type="project" value="EnsemblFungi"/>
</dbReference>
<dbReference type="InterPro" id="IPR000994">
    <property type="entry name" value="Pept_M24"/>
</dbReference>
<dbReference type="InterPro" id="IPR002467">
    <property type="entry name" value="Pept_M24A_MAP1"/>
</dbReference>
<name>W6MMF6_9ASCO</name>
<evidence type="ECO:0000256" key="1">
    <source>
        <dbReference type="ARBA" id="ARBA00004496"/>
    </source>
</evidence>
<evidence type="ECO:0000256" key="5">
    <source>
        <dbReference type="ARBA" id="ARBA00022723"/>
    </source>
</evidence>
<dbReference type="STRING" id="1382522.W6MMF6"/>
<evidence type="ECO:0000313" key="13">
    <source>
        <dbReference type="EMBL" id="CDK27769.1"/>
    </source>
</evidence>
<feature type="binding site" evidence="9">
    <location>
        <position position="187"/>
    </location>
    <ligand>
        <name>a protein</name>
        <dbReference type="ChEBI" id="CHEBI:16541"/>
    </ligand>
    <ligandPart>
        <name>N-terminal L-methionine residue</name>
        <dbReference type="ChEBI" id="CHEBI:64731"/>
    </ligandPart>
</feature>
<dbReference type="PANTHER" id="PTHR43330:SF7">
    <property type="entry name" value="METHIONINE AMINOPEPTIDASE 1"/>
    <property type="match status" value="1"/>
</dbReference>
<feature type="binding site" evidence="9">
    <location>
        <position position="345"/>
    </location>
    <ligand>
        <name>Zn(2+)</name>
        <dbReference type="ChEBI" id="CHEBI:29105"/>
        <label>4</label>
        <note>catalytic</note>
    </ligand>
</feature>
<evidence type="ECO:0000256" key="9">
    <source>
        <dbReference type="HAMAP-Rule" id="MF_03174"/>
    </source>
</evidence>
<evidence type="ECO:0000256" key="8">
    <source>
        <dbReference type="ARBA" id="ARBA00022833"/>
    </source>
</evidence>
<feature type="binding site" evidence="9">
    <location>
        <position position="345"/>
    </location>
    <ligand>
        <name>Zn(2+)</name>
        <dbReference type="ChEBI" id="CHEBI:29105"/>
        <label>3</label>
    </ligand>
</feature>
<evidence type="ECO:0000256" key="11">
    <source>
        <dbReference type="RuleBase" id="RU003653"/>
    </source>
</evidence>
<dbReference type="OrthoDB" id="3209743at2759"/>
<keyword evidence="3 9" id="KW-0963">Cytoplasm</keyword>
<dbReference type="PANTHER" id="PTHR43330">
    <property type="entry name" value="METHIONINE AMINOPEPTIDASE"/>
    <property type="match status" value="1"/>
</dbReference>
<feature type="binding site" evidence="9">
    <location>
        <position position="281"/>
    </location>
    <ligand>
        <name>Zn(2+)</name>
        <dbReference type="ChEBI" id="CHEBI:29105"/>
        <label>4</label>
        <note>catalytic</note>
    </ligand>
</feature>
<gene>
    <name evidence="13" type="ORF">KUCA_T00003748001</name>
</gene>
<evidence type="ECO:0000256" key="7">
    <source>
        <dbReference type="ARBA" id="ARBA00022801"/>
    </source>
</evidence>
<keyword evidence="6 10" id="KW-0863">Zinc-finger</keyword>
<comment type="function">
    <text evidence="9 11">Cotranslationally removes the N-terminal methionine from nascent proteins. The N-terminal methionine is often cleaved when the second residue in the primary sequence is small and uncharged (Met-Ala-, Cys, Gly, Pro, Ser, Thr, or Val).</text>
</comment>
<evidence type="ECO:0000313" key="14">
    <source>
        <dbReference type="Proteomes" id="UP000019384"/>
    </source>
</evidence>
<keyword evidence="4 9" id="KW-0645">Protease</keyword>
<feature type="binding site" evidence="9">
    <location>
        <position position="215"/>
    </location>
    <ligand>
        <name>Zn(2+)</name>
        <dbReference type="ChEBI" id="CHEBI:29105"/>
        <label>4</label>
        <note>catalytic</note>
    </ligand>
</feature>
<comment type="similarity">
    <text evidence="9 10">Belongs to the peptidase M24A family. Methionine aminopeptidase type 1 subfamily.</text>
</comment>
<reference evidence="13" key="1">
    <citation type="submission" date="2013-12" db="EMBL/GenBank/DDBJ databases">
        <authorList>
            <person name="Genoscope - CEA"/>
        </authorList>
    </citation>
    <scope>NUCLEOTIDE SEQUENCE</scope>
    <source>
        <strain evidence="13">CBS 1993</strain>
    </source>
</reference>
<feature type="domain" description="C6H2-type" evidence="12">
    <location>
        <begin position="6"/>
        <end position="60"/>
    </location>
</feature>
<evidence type="ECO:0000256" key="2">
    <source>
        <dbReference type="ARBA" id="ARBA00022438"/>
    </source>
</evidence>
<keyword evidence="2 9" id="KW-0031">Aminopeptidase</keyword>
<dbReference type="GO" id="GO:0010629">
    <property type="term" value="P:negative regulation of gene expression"/>
    <property type="evidence" value="ECO:0007669"/>
    <property type="project" value="EnsemblFungi"/>
</dbReference>
<dbReference type="SUPFAM" id="SSF55920">
    <property type="entry name" value="Creatinase/aminopeptidase"/>
    <property type="match status" value="1"/>
</dbReference>
<feature type="binding site" evidence="9">
    <location>
        <position position="314"/>
    </location>
    <ligand>
        <name>Zn(2+)</name>
        <dbReference type="ChEBI" id="CHEBI:29105"/>
        <label>4</label>
        <note>catalytic</note>
    </ligand>
</feature>
<comment type="subcellular location">
    <subcellularLocation>
        <location evidence="1 9">Cytoplasm</location>
    </subcellularLocation>
</comment>
<dbReference type="InterPro" id="IPR031615">
    <property type="entry name" value="Zfn-C6H2"/>
</dbReference>
<comment type="catalytic activity">
    <reaction evidence="9 11">
        <text>Release of N-terminal amino acids, preferentially methionine, from peptides and arylamides.</text>
        <dbReference type="EC" id="3.4.11.18"/>
    </reaction>
</comment>
<dbReference type="HAMAP" id="MF_01974">
    <property type="entry name" value="MetAP_1"/>
    <property type="match status" value="1"/>
</dbReference>
<evidence type="ECO:0000256" key="3">
    <source>
        <dbReference type="ARBA" id="ARBA00022490"/>
    </source>
</evidence>
<evidence type="ECO:0000256" key="10">
    <source>
        <dbReference type="PROSITE-ProRule" id="PRU01357"/>
    </source>
</evidence>
<keyword evidence="7 9" id="KW-0378">Hydrolase</keyword>